<sequence length="222" mass="24803">MAKPLLHLMQLVSPALPVGAYAYSQCLEFAVESRWVSSLAEAEDWIGEVMGHSLGGLDLPVLRRLHQLATADDDEGLIYWNDFLQASRESRELLLEDVQMGEALLRLMRDIDLPAAQRWPEERPPSFATMFALAAVHWQVELDDCLDGFAWSWLENQVAAAIKLVPLGQTDGQRLLLRLMPKLSEAVAKSAHLGDDELGVGLPRLAMASAQHETQYSRLFRS</sequence>
<evidence type="ECO:0000313" key="5">
    <source>
        <dbReference type="Proteomes" id="UP000765845"/>
    </source>
</evidence>
<dbReference type="Gene3D" id="1.10.4190.10">
    <property type="entry name" value="Urease accessory protein UreF"/>
    <property type="match status" value="1"/>
</dbReference>
<dbReference type="PANTHER" id="PTHR33620">
    <property type="entry name" value="UREASE ACCESSORY PROTEIN F"/>
    <property type="match status" value="1"/>
</dbReference>
<keyword evidence="5" id="KW-1185">Reference proteome</keyword>
<dbReference type="Proteomes" id="UP000765845">
    <property type="component" value="Unassembled WGS sequence"/>
</dbReference>
<comment type="caution">
    <text evidence="4">The sequence shown here is derived from an EMBL/GenBank/DDBJ whole genome shotgun (WGS) entry which is preliminary data.</text>
</comment>
<comment type="subunit">
    <text evidence="3">UreD, UreF and UreG form a complex that acts as a GTP-hydrolysis-dependent molecular chaperone, activating the urease apoprotein by helping to assemble the nickel containing metallocenter of UreC. The UreE protein probably delivers the nickel.</text>
</comment>
<dbReference type="InterPro" id="IPR002639">
    <property type="entry name" value="UreF"/>
</dbReference>
<keyword evidence="2 3" id="KW-0143">Chaperone</keyword>
<comment type="subcellular location">
    <subcellularLocation>
        <location evidence="3">Cytoplasm</location>
    </subcellularLocation>
</comment>
<comment type="similarity">
    <text evidence="3">Belongs to the UreF family.</text>
</comment>
<dbReference type="PIRSF" id="PIRSF009467">
    <property type="entry name" value="Ureas_acces_UreF"/>
    <property type="match status" value="1"/>
</dbReference>
<dbReference type="EMBL" id="JAAWWK010000005">
    <property type="protein sequence ID" value="NKI18429.1"/>
    <property type="molecule type" value="Genomic_DNA"/>
</dbReference>
<dbReference type="Pfam" id="PF01730">
    <property type="entry name" value="UreF"/>
    <property type="match status" value="1"/>
</dbReference>
<name>A0ABX1GJU1_9GAMM</name>
<proteinExistence type="inferred from homology"/>
<keyword evidence="3" id="KW-0963">Cytoplasm</keyword>
<evidence type="ECO:0000256" key="2">
    <source>
        <dbReference type="ARBA" id="ARBA00023186"/>
    </source>
</evidence>
<evidence type="ECO:0000256" key="1">
    <source>
        <dbReference type="ARBA" id="ARBA00022988"/>
    </source>
</evidence>
<gene>
    <name evidence="3" type="primary">ureF</name>
    <name evidence="4" type="ORF">HCU74_13510</name>
</gene>
<comment type="function">
    <text evidence="3">Required for maturation of urease via the functional incorporation of the urease nickel metallocenter.</text>
</comment>
<keyword evidence="1 3" id="KW-0996">Nickel insertion</keyword>
<dbReference type="PANTHER" id="PTHR33620:SF1">
    <property type="entry name" value="UREASE ACCESSORY PROTEIN F"/>
    <property type="match status" value="1"/>
</dbReference>
<evidence type="ECO:0000256" key="3">
    <source>
        <dbReference type="HAMAP-Rule" id="MF_01385"/>
    </source>
</evidence>
<protein>
    <recommendedName>
        <fullName evidence="3">Urease accessory protein UreF</fullName>
    </recommendedName>
</protein>
<organism evidence="4 5">
    <name type="scientific">Spongiibacter thalassae</name>
    <dbReference type="NCBI Taxonomy" id="2721624"/>
    <lineage>
        <taxon>Bacteria</taxon>
        <taxon>Pseudomonadati</taxon>
        <taxon>Pseudomonadota</taxon>
        <taxon>Gammaproteobacteria</taxon>
        <taxon>Cellvibrionales</taxon>
        <taxon>Spongiibacteraceae</taxon>
        <taxon>Spongiibacter</taxon>
    </lineage>
</organism>
<evidence type="ECO:0000313" key="4">
    <source>
        <dbReference type="EMBL" id="NKI18429.1"/>
    </source>
</evidence>
<reference evidence="4 5" key="1">
    <citation type="submission" date="2020-04" db="EMBL/GenBank/DDBJ databases">
        <authorList>
            <person name="Yoon J."/>
        </authorList>
    </citation>
    <scope>NUCLEOTIDE SEQUENCE [LARGE SCALE GENOMIC DNA]</scope>
    <source>
        <strain evidence="4 5">KMU-166</strain>
    </source>
</reference>
<dbReference type="RefSeq" id="WP_168450969.1">
    <property type="nucleotide sequence ID" value="NZ_JAAWWK010000005.1"/>
</dbReference>
<accession>A0ABX1GJU1</accession>
<dbReference type="HAMAP" id="MF_01385">
    <property type="entry name" value="UreF"/>
    <property type="match status" value="1"/>
</dbReference>
<dbReference type="InterPro" id="IPR038277">
    <property type="entry name" value="UreF_sf"/>
</dbReference>